<evidence type="ECO:0000256" key="1">
    <source>
        <dbReference type="ARBA" id="ARBA00006915"/>
    </source>
</evidence>
<organism evidence="9 10">
    <name type="scientific">Agrobacterium tomkonis CFBP 6623</name>
    <dbReference type="NCBI Taxonomy" id="1183432"/>
    <lineage>
        <taxon>Bacteria</taxon>
        <taxon>Pseudomonadati</taxon>
        <taxon>Pseudomonadota</taxon>
        <taxon>Alphaproteobacteria</taxon>
        <taxon>Hyphomicrobiales</taxon>
        <taxon>Rhizobiaceae</taxon>
        <taxon>Rhizobium/Agrobacterium group</taxon>
        <taxon>Agrobacterium</taxon>
        <taxon>Agrobacterium tumefaciens complex</taxon>
    </lineage>
</organism>
<evidence type="ECO:0000256" key="5">
    <source>
        <dbReference type="ARBA" id="ARBA00022679"/>
    </source>
</evidence>
<dbReference type="SUPFAM" id="SSF54680">
    <property type="entry name" value="Pyrimidine nucleoside phosphorylase C-terminal domain"/>
    <property type="match status" value="1"/>
</dbReference>
<sequence length="438" mass="45840">MSLIPQEIIRRKRDGLSLEPQEIAAFIEALSKDGISEGQAAAFAMAVFFRGMNRNEMVALTLAMRDSGDVLSWSEIGRPVADKHSTGGVGDNVSLMLAPIVTACGLAVPMISGRGLGHTGGTLDKLEAIPGYNVMPNEALFRRTVRAVGCAIIGQTGDLAPADKRLYAIRDVTATVDSIPLITASILSKKLAAGLETLVLDVKVGNGAFMQSVDDARNLARALVDVANGAGLLTTALITDMNQPLGDAAGNAVEIVNCLDFLAGRKAGTRLEKVVLSFAAEMLVQAQKAATLEEGEALATAALSSGRAMEIFARMVSALGGPSDFVESPIRYLPSAPVILPVPAGRSGWLKSCETRELGMVVVELGGGRRKPSDTIDPAVGISDILPLGVKVEKGEPIAVVHAASPDEAERAVKRIAACYGIADSKPEIVDPILERIT</sequence>
<dbReference type="InterPro" id="IPR036320">
    <property type="entry name" value="Glycosyl_Trfase_fam3_N_dom_sf"/>
</dbReference>
<dbReference type="RefSeq" id="WP_080842413.1">
    <property type="nucleotide sequence ID" value="NZ_LT009723.1"/>
</dbReference>
<dbReference type="HAMAP" id="MF_01628">
    <property type="entry name" value="Thymid_phosp"/>
    <property type="match status" value="1"/>
</dbReference>
<dbReference type="STRING" id="1183432.AGR3A_Cc440009"/>
<comment type="pathway">
    <text evidence="7">Pyrimidine metabolism; dTMP biosynthesis via salvage pathway; dTMP from thymine: step 1/2.</text>
</comment>
<evidence type="ECO:0000256" key="3">
    <source>
        <dbReference type="ARBA" id="ARBA00011892"/>
    </source>
</evidence>
<dbReference type="GO" id="GO:0006206">
    <property type="term" value="P:pyrimidine nucleobase metabolic process"/>
    <property type="evidence" value="ECO:0007669"/>
    <property type="project" value="InterPro"/>
</dbReference>
<dbReference type="SUPFAM" id="SSF52418">
    <property type="entry name" value="Nucleoside phosphorylase/phosphoribosyltransferase catalytic domain"/>
    <property type="match status" value="1"/>
</dbReference>
<dbReference type="NCBIfam" id="TIGR02643">
    <property type="entry name" value="T_phosphoryl"/>
    <property type="match status" value="1"/>
</dbReference>
<dbReference type="InterPro" id="IPR036566">
    <property type="entry name" value="PYNP-like_C_sf"/>
</dbReference>
<accession>A0A1S7QN75</accession>
<dbReference type="EMBL" id="FBWK01000039">
    <property type="protein sequence ID" value="CUX39498.1"/>
    <property type="molecule type" value="Genomic_DNA"/>
</dbReference>
<comment type="function">
    <text evidence="7">The enzymes which catalyze the reversible phosphorolysis of pyrimidine nucleosides are involved in the degradation of these compounds and in their utilization as carbon and energy sources, or in the rescue of pyrimidine bases for nucleotide synthesis.</text>
</comment>
<dbReference type="SUPFAM" id="SSF47648">
    <property type="entry name" value="Nucleoside phosphorylase/phosphoribosyltransferase N-terminal domain"/>
    <property type="match status" value="1"/>
</dbReference>
<gene>
    <name evidence="7 9" type="primary">deoA</name>
    <name evidence="9" type="ORF">AGR3A_Cc440009</name>
</gene>
<dbReference type="PIRSF" id="PIRSF000478">
    <property type="entry name" value="TP_PyNP"/>
    <property type="match status" value="1"/>
</dbReference>
<dbReference type="NCBIfam" id="TIGR02644">
    <property type="entry name" value="Y_phosphoryl"/>
    <property type="match status" value="1"/>
</dbReference>
<dbReference type="EC" id="2.4.2.4" evidence="3 7"/>
<dbReference type="FunFam" id="3.40.1030.10:FF:000003">
    <property type="entry name" value="Pyrimidine-nucleoside phosphorylase"/>
    <property type="match status" value="1"/>
</dbReference>
<dbReference type="InterPro" id="IPR017459">
    <property type="entry name" value="Glycosyl_Trfase_fam3_N_dom"/>
</dbReference>
<comment type="catalytic activity">
    <reaction evidence="6 7">
        <text>thymidine + phosphate = 2-deoxy-alpha-D-ribose 1-phosphate + thymine</text>
        <dbReference type="Rhea" id="RHEA:16037"/>
        <dbReference type="ChEBI" id="CHEBI:17748"/>
        <dbReference type="ChEBI" id="CHEBI:17821"/>
        <dbReference type="ChEBI" id="CHEBI:43474"/>
        <dbReference type="ChEBI" id="CHEBI:57259"/>
        <dbReference type="EC" id="2.4.2.4"/>
    </reaction>
</comment>
<dbReference type="UniPathway" id="UPA00578">
    <property type="reaction ID" value="UER00638"/>
</dbReference>
<dbReference type="PANTHER" id="PTHR10515:SF0">
    <property type="entry name" value="THYMIDINE PHOSPHORYLASE"/>
    <property type="match status" value="1"/>
</dbReference>
<evidence type="ECO:0000256" key="4">
    <source>
        <dbReference type="ARBA" id="ARBA00022676"/>
    </source>
</evidence>
<dbReference type="PROSITE" id="PS00647">
    <property type="entry name" value="THYMID_PHOSPHORYLASE"/>
    <property type="match status" value="1"/>
</dbReference>
<dbReference type="NCBIfam" id="NF004490">
    <property type="entry name" value="PRK05820.1"/>
    <property type="match status" value="1"/>
</dbReference>
<evidence type="ECO:0000256" key="2">
    <source>
        <dbReference type="ARBA" id="ARBA00011738"/>
    </source>
</evidence>
<evidence type="ECO:0000313" key="10">
    <source>
        <dbReference type="Proteomes" id="UP000191988"/>
    </source>
</evidence>
<comment type="similarity">
    <text evidence="1 7">Belongs to the thymidine/pyrimidine-nucleoside phosphorylase family.</text>
</comment>
<dbReference type="InterPro" id="IPR000053">
    <property type="entry name" value="Thymidine/pyrmidine_PPase"/>
</dbReference>
<reference evidence="10" key="1">
    <citation type="submission" date="2016-01" db="EMBL/GenBank/DDBJ databases">
        <authorList>
            <person name="Regsiter A."/>
            <person name="william w."/>
        </authorList>
    </citation>
    <scope>NUCLEOTIDE SEQUENCE [LARGE SCALE GENOMIC DNA]</scope>
    <source>
        <strain evidence="10">CFBP 6623</strain>
    </source>
</reference>
<dbReference type="Pfam" id="PF07831">
    <property type="entry name" value="PYNP_C"/>
    <property type="match status" value="1"/>
</dbReference>
<dbReference type="SMART" id="SM00941">
    <property type="entry name" value="PYNP_C"/>
    <property type="match status" value="1"/>
</dbReference>
<keyword evidence="4 7" id="KW-0328">Glycosyltransferase</keyword>
<keyword evidence="10" id="KW-1185">Reference proteome</keyword>
<evidence type="ECO:0000256" key="6">
    <source>
        <dbReference type="ARBA" id="ARBA00048550"/>
    </source>
</evidence>
<dbReference type="GO" id="GO:0004645">
    <property type="term" value="F:1,4-alpha-oligoglucan phosphorylase activity"/>
    <property type="evidence" value="ECO:0007669"/>
    <property type="project" value="InterPro"/>
</dbReference>
<evidence type="ECO:0000259" key="8">
    <source>
        <dbReference type="SMART" id="SM00941"/>
    </source>
</evidence>
<protein>
    <recommendedName>
        <fullName evidence="3 7">Thymidine phosphorylase</fullName>
        <ecNumber evidence="3 7">2.4.2.4</ecNumber>
    </recommendedName>
    <alternativeName>
        <fullName evidence="7">TdRPase</fullName>
    </alternativeName>
</protein>
<name>A0A1S7QN75_9HYPH</name>
<dbReference type="InterPro" id="IPR013465">
    <property type="entry name" value="Thymidine_Pase"/>
</dbReference>
<dbReference type="Gene3D" id="3.90.1170.30">
    <property type="entry name" value="Pyrimidine nucleoside phosphorylase-like, C-terminal domain"/>
    <property type="match status" value="1"/>
</dbReference>
<comment type="subunit">
    <text evidence="2 7">Homodimer.</text>
</comment>
<dbReference type="Gene3D" id="1.20.970.10">
    <property type="entry name" value="Transferase, Pyrimidine Nucleoside Phosphorylase, Chain C"/>
    <property type="match status" value="1"/>
</dbReference>
<dbReference type="InterPro" id="IPR000312">
    <property type="entry name" value="Glycosyl_Trfase_fam3"/>
</dbReference>
<proteinExistence type="inferred from homology"/>
<dbReference type="Gene3D" id="3.40.1030.10">
    <property type="entry name" value="Nucleoside phosphorylase/phosphoribosyltransferase catalytic domain"/>
    <property type="match status" value="1"/>
</dbReference>
<keyword evidence="5 7" id="KW-0808">Transferase</keyword>
<dbReference type="PANTHER" id="PTHR10515">
    <property type="entry name" value="THYMIDINE PHOSPHORYLASE"/>
    <property type="match status" value="1"/>
</dbReference>
<dbReference type="Proteomes" id="UP000191988">
    <property type="component" value="Unassembled WGS sequence"/>
</dbReference>
<evidence type="ECO:0000256" key="7">
    <source>
        <dbReference type="HAMAP-Rule" id="MF_01628"/>
    </source>
</evidence>
<dbReference type="GO" id="GO:0009032">
    <property type="term" value="F:thymidine phosphorylase activity"/>
    <property type="evidence" value="ECO:0007669"/>
    <property type="project" value="UniProtKB-UniRule"/>
</dbReference>
<dbReference type="InterPro" id="IPR018090">
    <property type="entry name" value="Pyrmidine_PPas_bac/euk"/>
</dbReference>
<dbReference type="GO" id="GO:0046104">
    <property type="term" value="P:thymidine metabolic process"/>
    <property type="evidence" value="ECO:0007669"/>
    <property type="project" value="UniProtKB-UniRule"/>
</dbReference>
<dbReference type="InterPro" id="IPR035902">
    <property type="entry name" value="Nuc_phospho_transferase"/>
</dbReference>
<dbReference type="Pfam" id="PF02885">
    <property type="entry name" value="Glycos_trans_3N"/>
    <property type="match status" value="1"/>
</dbReference>
<dbReference type="InterPro" id="IPR017872">
    <property type="entry name" value="Pyrmidine_PPase_CS"/>
</dbReference>
<dbReference type="Pfam" id="PF00591">
    <property type="entry name" value="Glycos_transf_3"/>
    <property type="match status" value="1"/>
</dbReference>
<dbReference type="GO" id="GO:0005829">
    <property type="term" value="C:cytosol"/>
    <property type="evidence" value="ECO:0007669"/>
    <property type="project" value="TreeGrafter"/>
</dbReference>
<evidence type="ECO:0000313" key="9">
    <source>
        <dbReference type="EMBL" id="CUX39498.1"/>
    </source>
</evidence>
<feature type="domain" description="Pyrimidine nucleoside phosphorylase C-terminal" evidence="8">
    <location>
        <begin position="349"/>
        <end position="423"/>
    </location>
</feature>
<dbReference type="AlphaFoldDB" id="A0A1S7QN75"/>
<dbReference type="InterPro" id="IPR013102">
    <property type="entry name" value="PYNP_C"/>
</dbReference>